<accession>A0A0D1WVP0</accession>
<keyword evidence="1" id="KW-0472">Membrane</keyword>
<proteinExistence type="predicted"/>
<evidence type="ECO:0000313" key="2">
    <source>
        <dbReference type="EMBL" id="KIV93430.1"/>
    </source>
</evidence>
<reference evidence="2 3" key="1">
    <citation type="submission" date="2015-01" db="EMBL/GenBank/DDBJ databases">
        <title>The Genome Sequence of Exophiala mesophila CBS40295.</title>
        <authorList>
            <consortium name="The Broad Institute Genomics Platform"/>
            <person name="Cuomo C."/>
            <person name="de Hoog S."/>
            <person name="Gorbushina A."/>
            <person name="Stielow B."/>
            <person name="Teixiera M."/>
            <person name="Abouelleil A."/>
            <person name="Chapman S.B."/>
            <person name="Priest M."/>
            <person name="Young S.K."/>
            <person name="Wortman J."/>
            <person name="Nusbaum C."/>
            <person name="Birren B."/>
        </authorList>
    </citation>
    <scope>NUCLEOTIDE SEQUENCE [LARGE SCALE GENOMIC DNA]</scope>
    <source>
        <strain evidence="2 3">CBS 40295</strain>
    </source>
</reference>
<dbReference type="EMBL" id="KN847522">
    <property type="protein sequence ID" value="KIV93430.1"/>
    <property type="molecule type" value="Genomic_DNA"/>
</dbReference>
<protein>
    <submittedName>
        <fullName evidence="2">Uncharacterized protein</fullName>
    </submittedName>
</protein>
<dbReference type="AlphaFoldDB" id="A0A0D1WVP0"/>
<dbReference type="RefSeq" id="XP_016225004.1">
    <property type="nucleotide sequence ID" value="XM_016369216.1"/>
</dbReference>
<dbReference type="HOGENOM" id="CLU_2250174_0_0_1"/>
<dbReference type="OrthoDB" id="3251668at2759"/>
<dbReference type="VEuPathDB" id="FungiDB:PV10_04643"/>
<feature type="transmembrane region" description="Helical" evidence="1">
    <location>
        <begin position="76"/>
        <end position="97"/>
    </location>
</feature>
<name>A0A0D1WVP0_EXOME</name>
<dbReference type="Proteomes" id="UP000054302">
    <property type="component" value="Unassembled WGS sequence"/>
</dbReference>
<evidence type="ECO:0000313" key="3">
    <source>
        <dbReference type="Proteomes" id="UP000054302"/>
    </source>
</evidence>
<keyword evidence="1" id="KW-1133">Transmembrane helix</keyword>
<organism evidence="2 3">
    <name type="scientific">Exophiala mesophila</name>
    <name type="common">Black yeast-like fungus</name>
    <dbReference type="NCBI Taxonomy" id="212818"/>
    <lineage>
        <taxon>Eukaryota</taxon>
        <taxon>Fungi</taxon>
        <taxon>Dikarya</taxon>
        <taxon>Ascomycota</taxon>
        <taxon>Pezizomycotina</taxon>
        <taxon>Eurotiomycetes</taxon>
        <taxon>Chaetothyriomycetidae</taxon>
        <taxon>Chaetothyriales</taxon>
        <taxon>Herpotrichiellaceae</taxon>
        <taxon>Exophiala</taxon>
    </lineage>
</organism>
<evidence type="ECO:0000256" key="1">
    <source>
        <dbReference type="SAM" id="Phobius"/>
    </source>
</evidence>
<feature type="transmembrane region" description="Helical" evidence="1">
    <location>
        <begin position="49"/>
        <end position="70"/>
    </location>
</feature>
<gene>
    <name evidence="2" type="ORF">PV10_04643</name>
</gene>
<keyword evidence="3" id="KW-1185">Reference proteome</keyword>
<dbReference type="GeneID" id="27322488"/>
<keyword evidence="1" id="KW-0812">Transmembrane</keyword>
<sequence length="104" mass="11266">MPAARVRTVQGSCWPCKKRRGIWGCVQLCRTARALEDFPPKHQGRDEKVLAIAVTITIAFAFAIQITVTPPIPTQISVPVAVAVVVSVTVTMLVAIVDDPTQPF</sequence>